<keyword evidence="2" id="KW-1185">Reference proteome</keyword>
<evidence type="ECO:0000313" key="1">
    <source>
        <dbReference type="EMBL" id="TPP51896.1"/>
    </source>
</evidence>
<evidence type="ECO:0000313" key="2">
    <source>
        <dbReference type="Proteomes" id="UP000316759"/>
    </source>
</evidence>
<dbReference type="EMBL" id="SUNJ01015566">
    <property type="protein sequence ID" value="TPP51896.1"/>
    <property type="molecule type" value="Genomic_DNA"/>
</dbReference>
<comment type="caution">
    <text evidence="1">The sequence shown here is derived from an EMBL/GenBank/DDBJ whole genome shotgun (WGS) entry which is preliminary data.</text>
</comment>
<protein>
    <submittedName>
        <fullName evidence="1">Uncharacterized protein</fullName>
    </submittedName>
</protein>
<accession>A0A504XT83</accession>
<name>A0A504XT83_FASGI</name>
<organism evidence="1 2">
    <name type="scientific">Fasciola gigantica</name>
    <name type="common">Giant liver fluke</name>
    <dbReference type="NCBI Taxonomy" id="46835"/>
    <lineage>
        <taxon>Eukaryota</taxon>
        <taxon>Metazoa</taxon>
        <taxon>Spiralia</taxon>
        <taxon>Lophotrochozoa</taxon>
        <taxon>Platyhelminthes</taxon>
        <taxon>Trematoda</taxon>
        <taxon>Digenea</taxon>
        <taxon>Plagiorchiida</taxon>
        <taxon>Echinostomata</taxon>
        <taxon>Echinostomatoidea</taxon>
        <taxon>Fasciolidae</taxon>
        <taxon>Fasciola</taxon>
    </lineage>
</organism>
<gene>
    <name evidence="1" type="ORF">FGIG_09341</name>
</gene>
<dbReference type="AlphaFoldDB" id="A0A504XT83"/>
<reference evidence="1 2" key="1">
    <citation type="submission" date="2019-04" db="EMBL/GenBank/DDBJ databases">
        <title>Annotation for the trematode Fasciola gigantica.</title>
        <authorList>
            <person name="Choi Y.-J."/>
        </authorList>
    </citation>
    <scope>NUCLEOTIDE SEQUENCE [LARGE SCALE GENOMIC DNA]</scope>
    <source>
        <strain evidence="1">Uganda_cow_1</strain>
    </source>
</reference>
<proteinExistence type="predicted"/>
<dbReference type="Proteomes" id="UP000316759">
    <property type="component" value="Unassembled WGS sequence"/>
</dbReference>
<sequence length="125" mass="14233">MKQTDEQEDDVSVMVTTGSTSAANLIRTEKEGKDVRTQSKLDDSSAFLFESFLHQVKRSIKGRTKFCSQLHRRFPEASFSGTVEQPTSESRVEFRRGKTLLFMRQYTLLNVLPDNVIIAERTGVN</sequence>